<dbReference type="Gene3D" id="2.30.42.10">
    <property type="match status" value="1"/>
</dbReference>
<dbReference type="EMBL" id="SOJN01000037">
    <property type="protein sequence ID" value="TET46963.1"/>
    <property type="molecule type" value="Genomic_DNA"/>
</dbReference>
<dbReference type="GO" id="GO:0008236">
    <property type="term" value="F:serine-type peptidase activity"/>
    <property type="evidence" value="ECO:0007669"/>
    <property type="project" value="UniProtKB-KW"/>
</dbReference>
<dbReference type="GO" id="GO:0006508">
    <property type="term" value="P:proteolysis"/>
    <property type="evidence" value="ECO:0007669"/>
    <property type="project" value="UniProtKB-KW"/>
</dbReference>
<evidence type="ECO:0000313" key="8">
    <source>
        <dbReference type="EMBL" id="TET46963.1"/>
    </source>
</evidence>
<accession>A0A523UWS9</accession>
<dbReference type="CDD" id="cd07560">
    <property type="entry name" value="Peptidase_S41_CPP"/>
    <property type="match status" value="1"/>
</dbReference>
<organism evidence="8 9">
    <name type="scientific">candidate division TA06 bacterium</name>
    <dbReference type="NCBI Taxonomy" id="2250710"/>
    <lineage>
        <taxon>Bacteria</taxon>
        <taxon>Bacteria division TA06</taxon>
    </lineage>
</organism>
<dbReference type="SMART" id="SM00245">
    <property type="entry name" value="TSPc"/>
    <property type="match status" value="1"/>
</dbReference>
<dbReference type="GO" id="GO:0004175">
    <property type="term" value="F:endopeptidase activity"/>
    <property type="evidence" value="ECO:0007669"/>
    <property type="project" value="TreeGrafter"/>
</dbReference>
<dbReference type="InterPro" id="IPR004447">
    <property type="entry name" value="Peptidase_S41A"/>
</dbReference>
<keyword evidence="2 5" id="KW-0645">Protease</keyword>
<reference evidence="8 9" key="1">
    <citation type="submission" date="2019-03" db="EMBL/GenBank/DDBJ databases">
        <title>Metabolic potential of uncultured bacteria and archaea associated with petroleum seepage in deep-sea sediments.</title>
        <authorList>
            <person name="Dong X."/>
            <person name="Hubert C."/>
        </authorList>
    </citation>
    <scope>NUCLEOTIDE SEQUENCE [LARGE SCALE GENOMIC DNA]</scope>
    <source>
        <strain evidence="8">E44_bin18</strain>
    </source>
</reference>
<feature type="compositionally biased region" description="Acidic residues" evidence="6">
    <location>
        <begin position="357"/>
        <end position="371"/>
    </location>
</feature>
<evidence type="ECO:0000256" key="2">
    <source>
        <dbReference type="ARBA" id="ARBA00022670"/>
    </source>
</evidence>
<dbReference type="InterPro" id="IPR005151">
    <property type="entry name" value="Tail-specific_protease"/>
</dbReference>
<comment type="caution">
    <text evidence="8">The sequence shown here is derived from an EMBL/GenBank/DDBJ whole genome shotgun (WGS) entry which is preliminary data.</text>
</comment>
<evidence type="ECO:0000256" key="5">
    <source>
        <dbReference type="RuleBase" id="RU004404"/>
    </source>
</evidence>
<dbReference type="NCBIfam" id="TIGR00225">
    <property type="entry name" value="prc"/>
    <property type="match status" value="1"/>
</dbReference>
<dbReference type="SUPFAM" id="SSF52096">
    <property type="entry name" value="ClpP/crotonase"/>
    <property type="match status" value="1"/>
</dbReference>
<dbReference type="Pfam" id="PF03572">
    <property type="entry name" value="Peptidase_S41"/>
    <property type="match status" value="1"/>
</dbReference>
<dbReference type="InterPro" id="IPR036034">
    <property type="entry name" value="PDZ_sf"/>
</dbReference>
<evidence type="ECO:0000256" key="3">
    <source>
        <dbReference type="ARBA" id="ARBA00022801"/>
    </source>
</evidence>
<dbReference type="InterPro" id="IPR001478">
    <property type="entry name" value="PDZ"/>
</dbReference>
<dbReference type="PANTHER" id="PTHR32060:SF30">
    <property type="entry name" value="CARBOXY-TERMINAL PROCESSING PROTEASE CTPA"/>
    <property type="match status" value="1"/>
</dbReference>
<dbReference type="GO" id="GO:0007165">
    <property type="term" value="P:signal transduction"/>
    <property type="evidence" value="ECO:0007669"/>
    <property type="project" value="TreeGrafter"/>
</dbReference>
<dbReference type="FunFam" id="2.30.42.10:FF:000063">
    <property type="entry name" value="Peptidase, S41 family"/>
    <property type="match status" value="1"/>
</dbReference>
<dbReference type="Gene3D" id="3.90.226.10">
    <property type="entry name" value="2-enoyl-CoA Hydratase, Chain A, domain 1"/>
    <property type="match status" value="1"/>
</dbReference>
<evidence type="ECO:0000256" key="1">
    <source>
        <dbReference type="ARBA" id="ARBA00009179"/>
    </source>
</evidence>
<evidence type="ECO:0000259" key="7">
    <source>
        <dbReference type="PROSITE" id="PS50106"/>
    </source>
</evidence>
<dbReference type="PROSITE" id="PS50106">
    <property type="entry name" value="PDZ"/>
    <property type="match status" value="1"/>
</dbReference>
<dbReference type="SMART" id="SM00228">
    <property type="entry name" value="PDZ"/>
    <property type="match status" value="1"/>
</dbReference>
<comment type="similarity">
    <text evidence="1 5">Belongs to the peptidase S41A family.</text>
</comment>
<dbReference type="AlphaFoldDB" id="A0A523UWS9"/>
<dbReference type="PANTHER" id="PTHR32060">
    <property type="entry name" value="TAIL-SPECIFIC PROTEASE"/>
    <property type="match status" value="1"/>
</dbReference>
<dbReference type="SUPFAM" id="SSF50156">
    <property type="entry name" value="PDZ domain-like"/>
    <property type="match status" value="1"/>
</dbReference>
<keyword evidence="4 5" id="KW-0720">Serine protease</keyword>
<dbReference type="Pfam" id="PF13180">
    <property type="entry name" value="PDZ_2"/>
    <property type="match status" value="1"/>
</dbReference>
<dbReference type="GO" id="GO:0030288">
    <property type="term" value="C:outer membrane-bounded periplasmic space"/>
    <property type="evidence" value="ECO:0007669"/>
    <property type="project" value="TreeGrafter"/>
</dbReference>
<evidence type="ECO:0000313" key="9">
    <source>
        <dbReference type="Proteomes" id="UP000315525"/>
    </source>
</evidence>
<feature type="domain" description="PDZ" evidence="7">
    <location>
        <begin position="86"/>
        <end position="154"/>
    </location>
</feature>
<dbReference type="CDD" id="cd06782">
    <property type="entry name" value="cpPDZ_CPP-like"/>
    <property type="match status" value="1"/>
</dbReference>
<protein>
    <submittedName>
        <fullName evidence="8">S41 family peptidase</fullName>
    </submittedName>
</protein>
<sequence>MKARKAFLPVMVAAFVCIAVLLTSFGLKAEKDGSLMQSLRLFSEILSNAQSKYVRPIDAEKLIRTAIDAMLNELDPHSVYMDEEEFKELRIGTKGEFGGLGITIALAKEILTVISPLEDTPAIKAGIHAGDRIVKIEGKSTKGITLKEAVKKLRGKPGTKVNITIEREGLEELLEFTIERAIIKIKPVPYSGMVSKDVGYIRLARFSRDSGIQVGRAVDSLRTVGARKFIIDIRNNSGGLLDQAVQVSDVFLDKGEEIVSTKGRIRGSSRRFHARNASRIKDAPLVILVNKGSASASEILSGAVQDWDRGLVAGTPTFGKGSVQTIIPISTGGGLKLTTAEWYTPSGRLINKPHNPDEDEAAEEDSTDDSEEEFHTIGGLNRIVYGGGGITPDMVLTPPEWTEFGTELYRDRRFFNFSVKFTAAHKGIKRPFKATESTIDEFKSYLKDNDVTPSAAELDSTLDFIAWMIEQEVSSSLWGTSEKYEAILSGDTWVKEAIALLEISHAPKDLFALAEKGKAVEE</sequence>
<dbReference type="Proteomes" id="UP000315525">
    <property type="component" value="Unassembled WGS sequence"/>
</dbReference>
<dbReference type="InterPro" id="IPR055210">
    <property type="entry name" value="CtpA/B_N"/>
</dbReference>
<evidence type="ECO:0000256" key="4">
    <source>
        <dbReference type="ARBA" id="ARBA00022825"/>
    </source>
</evidence>
<gene>
    <name evidence="8" type="ORF">E3J62_02720</name>
</gene>
<feature type="region of interest" description="Disordered" evidence="6">
    <location>
        <begin position="347"/>
        <end position="371"/>
    </location>
</feature>
<dbReference type="Pfam" id="PF22694">
    <property type="entry name" value="CtpB_N-like"/>
    <property type="match status" value="1"/>
</dbReference>
<keyword evidence="3 5" id="KW-0378">Hydrolase</keyword>
<name>A0A523UWS9_UNCT6</name>
<dbReference type="InterPro" id="IPR029045">
    <property type="entry name" value="ClpP/crotonase-like_dom_sf"/>
</dbReference>
<evidence type="ECO:0000256" key="6">
    <source>
        <dbReference type="SAM" id="MobiDB-lite"/>
    </source>
</evidence>
<dbReference type="Gene3D" id="3.30.750.44">
    <property type="match status" value="1"/>
</dbReference>
<proteinExistence type="inferred from homology"/>